<dbReference type="InterPro" id="IPR014582">
    <property type="entry name" value="UCP033535_lipo"/>
</dbReference>
<comment type="caution">
    <text evidence="1">The sequence shown here is derived from an EMBL/GenBank/DDBJ whole genome shotgun (WGS) entry which is preliminary data.</text>
</comment>
<reference evidence="1" key="1">
    <citation type="submission" date="2021-11" db="EMBL/GenBank/DDBJ databases">
        <title>Streptomyces corallinus and Kineosporia corallina sp. nov., two new coral-derived marine actinobacteria.</title>
        <authorList>
            <person name="Buangrab K."/>
            <person name="Sutthacheep M."/>
            <person name="Yeemin T."/>
            <person name="Harunari E."/>
            <person name="Igarashi Y."/>
            <person name="Sripreechasak P."/>
            <person name="Kanchanasin P."/>
            <person name="Tanasupawat S."/>
            <person name="Phongsopitanun W."/>
        </authorList>
    </citation>
    <scope>NUCLEOTIDE SEQUENCE</scope>
    <source>
        <strain evidence="1">JCM 31032</strain>
    </source>
</reference>
<keyword evidence="2" id="KW-1185">Reference proteome</keyword>
<evidence type="ECO:0000313" key="1">
    <source>
        <dbReference type="EMBL" id="MCD5313423.1"/>
    </source>
</evidence>
<sequence>MSNQRRMDIHPWLRPATGVLLLGLLSACSQVPGIYTIESKSDAQAAASSQTFDPAAYVEAAWDSKVLPAVQEQATDASTLLPAIADDPEAAGEQYGNRPGVGSPFSFLIKGTGTVTEVDAESPTAPLTVQLDGVDEEVSIGTGTVIAGTALRDAVGFISFSEFNNQLDYADVATKLNDRVRTDVLKQLPEDRGALEGAKVSFSGAFSALVPGTVMIVPVTLEVS</sequence>
<accession>A0A9X1T142</accession>
<dbReference type="SUPFAM" id="SSF141318">
    <property type="entry name" value="TM0957-like"/>
    <property type="match status" value="1"/>
</dbReference>
<dbReference type="RefSeq" id="WP_231444592.1">
    <property type="nucleotide sequence ID" value="NZ_JAJOMB010000011.1"/>
</dbReference>
<dbReference type="PROSITE" id="PS51257">
    <property type="entry name" value="PROKAR_LIPOPROTEIN"/>
    <property type="match status" value="1"/>
</dbReference>
<dbReference type="Proteomes" id="UP001138997">
    <property type="component" value="Unassembled WGS sequence"/>
</dbReference>
<dbReference type="Gene3D" id="1.10.10.1260">
    <property type="entry name" value="Envelope glycoprotein gp160, DUF2291, helical domain"/>
    <property type="match status" value="1"/>
</dbReference>
<gene>
    <name evidence="1" type="ORF">LR394_21170</name>
</gene>
<dbReference type="InterPro" id="IPR036215">
    <property type="entry name" value="TM0957-like_sf"/>
</dbReference>
<evidence type="ECO:0000313" key="2">
    <source>
        <dbReference type="Proteomes" id="UP001138997"/>
    </source>
</evidence>
<protein>
    <submittedName>
        <fullName evidence="1">DUF2291 domain-containing protein</fullName>
    </submittedName>
</protein>
<name>A0A9X1T142_9ACTN</name>
<dbReference type="AlphaFoldDB" id="A0A9X1T142"/>
<proteinExistence type="predicted"/>
<organism evidence="1 2">
    <name type="scientific">Kineosporia babensis</name>
    <dbReference type="NCBI Taxonomy" id="499548"/>
    <lineage>
        <taxon>Bacteria</taxon>
        <taxon>Bacillati</taxon>
        <taxon>Actinomycetota</taxon>
        <taxon>Actinomycetes</taxon>
        <taxon>Kineosporiales</taxon>
        <taxon>Kineosporiaceae</taxon>
        <taxon>Kineosporia</taxon>
    </lineage>
</organism>
<dbReference type="Gene3D" id="2.40.50.420">
    <property type="entry name" value="Envelope glycoprotein gp160, DUF2291, alpha/beta domain"/>
    <property type="match status" value="1"/>
</dbReference>
<dbReference type="EMBL" id="JAJOMB010000011">
    <property type="protein sequence ID" value="MCD5313423.1"/>
    <property type="molecule type" value="Genomic_DNA"/>
</dbReference>
<dbReference type="PIRSF" id="PIRSF033535">
    <property type="entry name" value="UCP033535_plp"/>
    <property type="match status" value="1"/>
</dbReference>
<dbReference type="Pfam" id="PF10054">
    <property type="entry name" value="DUF2291"/>
    <property type="match status" value="1"/>
</dbReference>